<keyword evidence="2" id="KW-1185">Reference proteome</keyword>
<proteinExistence type="predicted"/>
<dbReference type="Proteomes" id="UP000007800">
    <property type="component" value="Unassembled WGS sequence"/>
</dbReference>
<sequence>MGKLIVKAEAYDEGSESYGIPGIEVEGEERSRAEEALSQGGPFSPLAHLKGKTVGPLITSIDWKADSEQLKCDKIFHFIANHPPGGYPKGDLRWLFDFVEANTERIQGIIEGWEPIKKKRDSEKKRSLLKKIRQRFSRK</sequence>
<dbReference type="InParanoid" id="C5KYJ4"/>
<dbReference type="EMBL" id="GG677422">
    <property type="protein sequence ID" value="EER10429.1"/>
    <property type="molecule type" value="Genomic_DNA"/>
</dbReference>
<dbReference type="OrthoDB" id="10536152at2759"/>
<organism evidence="2">
    <name type="scientific">Perkinsus marinus (strain ATCC 50983 / TXsc)</name>
    <dbReference type="NCBI Taxonomy" id="423536"/>
    <lineage>
        <taxon>Eukaryota</taxon>
        <taxon>Sar</taxon>
        <taxon>Alveolata</taxon>
        <taxon>Perkinsozoa</taxon>
        <taxon>Perkinsea</taxon>
        <taxon>Perkinsida</taxon>
        <taxon>Perkinsidae</taxon>
        <taxon>Perkinsus</taxon>
    </lineage>
</organism>
<evidence type="ECO:0000313" key="2">
    <source>
        <dbReference type="Proteomes" id="UP000007800"/>
    </source>
</evidence>
<gene>
    <name evidence="1" type="ORF">Pmar_PMAR023803</name>
</gene>
<dbReference type="RefSeq" id="XP_002778634.1">
    <property type="nucleotide sequence ID" value="XM_002778588.1"/>
</dbReference>
<dbReference type="OMA" id="IANHPPG"/>
<name>C5KYJ4_PERM5</name>
<dbReference type="GeneID" id="9038303"/>
<protein>
    <submittedName>
        <fullName evidence="1">Uncharacterized protein</fullName>
    </submittedName>
</protein>
<dbReference type="AlphaFoldDB" id="C5KYJ4"/>
<accession>C5KYJ4</accession>
<evidence type="ECO:0000313" key="1">
    <source>
        <dbReference type="EMBL" id="EER10429.1"/>
    </source>
</evidence>
<reference evidence="1 2" key="1">
    <citation type="submission" date="2008-07" db="EMBL/GenBank/DDBJ databases">
        <authorList>
            <person name="El-Sayed N."/>
            <person name="Caler E."/>
            <person name="Inman J."/>
            <person name="Amedeo P."/>
            <person name="Hass B."/>
            <person name="Wortman J."/>
        </authorList>
    </citation>
    <scope>NUCLEOTIDE SEQUENCE [LARGE SCALE GENOMIC DNA]</scope>
    <source>
        <strain evidence="2">ATCC 50983 / TXsc</strain>
    </source>
</reference>